<dbReference type="AlphaFoldDB" id="A0A3M3E1C1"/>
<dbReference type="EMBL" id="RBOJ01000102">
    <property type="protein sequence ID" value="RMM43417.1"/>
    <property type="molecule type" value="Genomic_DNA"/>
</dbReference>
<dbReference type="Proteomes" id="UP000270661">
    <property type="component" value="Unassembled WGS sequence"/>
</dbReference>
<reference evidence="1 2" key="1">
    <citation type="submission" date="2018-08" db="EMBL/GenBank/DDBJ databases">
        <title>Recombination of ecologically and evolutionarily significant loci maintains genetic cohesion in the Pseudomonas syringae species complex.</title>
        <authorList>
            <person name="Dillon M."/>
            <person name="Thakur S."/>
            <person name="Almeida R.N.D."/>
            <person name="Weir B.S."/>
            <person name="Guttman D.S."/>
        </authorList>
    </citation>
    <scope>NUCLEOTIDE SEQUENCE [LARGE SCALE GENOMIC DNA]</scope>
    <source>
        <strain evidence="1 2">NCPPB2445</strain>
    </source>
</reference>
<gene>
    <name evidence="1" type="ORF">ALQ77_01728</name>
</gene>
<organism evidence="1 2">
    <name type="scientific">Pseudomonas corrugata</name>
    <dbReference type="NCBI Taxonomy" id="47879"/>
    <lineage>
        <taxon>Bacteria</taxon>
        <taxon>Pseudomonadati</taxon>
        <taxon>Pseudomonadota</taxon>
        <taxon>Gammaproteobacteria</taxon>
        <taxon>Pseudomonadales</taxon>
        <taxon>Pseudomonadaceae</taxon>
        <taxon>Pseudomonas</taxon>
    </lineage>
</organism>
<accession>A0A3M3E1C1</accession>
<sequence>MQHQFRQRGCRALAMGAVAAAQFIQQVLTGGIVGGAVVHGEQQQGLGVAAALQQGGADRHLAGEVETASGFCVDGVVGQLLPVRVAGRFQGCRLQGDVDLRFDDQRQLAVALAHDAAAQDFVTLDHVVQGRLQGPGVELTVQLHGADHVVFATSGAQLFQEPQALLFKRQRQARRAWRRNECRCGRLQRGAQQRGQGLQGRVFEHGPQRRHCGELLAQTGKQHRSQQRMTAEVEEMAVATDLRRRHFQQLRPQHGDLSFGAAAWRIQGVRRSLLFKQLGEGQVRGYRHLGAVPLHRRTLPLRVHQQRQGGHWALRIGEHLLEQVLQAGQGLAGAVGDEQVQGKHQLQLDRCMGRAQHVQIQVAF</sequence>
<proteinExistence type="predicted"/>
<keyword evidence="2" id="KW-1185">Reference proteome</keyword>
<evidence type="ECO:0000313" key="2">
    <source>
        <dbReference type="Proteomes" id="UP000270661"/>
    </source>
</evidence>
<comment type="caution">
    <text evidence="1">The sequence shown here is derived from an EMBL/GenBank/DDBJ whole genome shotgun (WGS) entry which is preliminary data.</text>
</comment>
<evidence type="ECO:0000313" key="1">
    <source>
        <dbReference type="EMBL" id="RMM43417.1"/>
    </source>
</evidence>
<name>A0A3M3E1C1_9PSED</name>
<protein>
    <submittedName>
        <fullName evidence="1">Uncharacterized protein</fullName>
    </submittedName>
</protein>